<dbReference type="STRING" id="301148.B4135_3600"/>
<proteinExistence type="predicted"/>
<evidence type="ECO:0000313" key="2">
    <source>
        <dbReference type="Proteomes" id="UP000075683"/>
    </source>
</evidence>
<dbReference type="AlphaFoldDB" id="A0A150LCQ6"/>
<gene>
    <name evidence="1" type="ORF">B4135_3600</name>
</gene>
<evidence type="ECO:0000313" key="1">
    <source>
        <dbReference type="EMBL" id="KYD10121.1"/>
    </source>
</evidence>
<accession>A0A150LCQ6</accession>
<sequence>MRHGGSMLFSIAKRMSCGISFAPCESVYLNTAGTIRYNKEE</sequence>
<name>A0A150LCQ6_9BACI</name>
<protein>
    <submittedName>
        <fullName evidence="1">Uncharacterized protein</fullName>
    </submittedName>
</protein>
<dbReference type="Proteomes" id="UP000075683">
    <property type="component" value="Unassembled WGS sequence"/>
</dbReference>
<dbReference type="EMBL" id="LQYT01000121">
    <property type="protein sequence ID" value="KYD10121.1"/>
    <property type="molecule type" value="Genomic_DNA"/>
</dbReference>
<organism evidence="1 2">
    <name type="scientific">Caldibacillus debilis</name>
    <dbReference type="NCBI Taxonomy" id="301148"/>
    <lineage>
        <taxon>Bacteria</taxon>
        <taxon>Bacillati</taxon>
        <taxon>Bacillota</taxon>
        <taxon>Bacilli</taxon>
        <taxon>Bacillales</taxon>
        <taxon>Bacillaceae</taxon>
        <taxon>Caldibacillus</taxon>
    </lineage>
</organism>
<comment type="caution">
    <text evidence="1">The sequence shown here is derived from an EMBL/GenBank/DDBJ whole genome shotgun (WGS) entry which is preliminary data.</text>
</comment>
<reference evidence="1 2" key="1">
    <citation type="submission" date="2016-01" db="EMBL/GenBank/DDBJ databases">
        <title>Draft Genome Sequences of Seven Thermophilic Sporeformers Isolated from Foods.</title>
        <authorList>
            <person name="Berendsen E.M."/>
            <person name="Wells-Bennik M.H."/>
            <person name="Krawcyk A.O."/>
            <person name="De Jong A."/>
            <person name="Holsappel S."/>
            <person name="Eijlander R.T."/>
            <person name="Kuipers O.P."/>
        </authorList>
    </citation>
    <scope>NUCLEOTIDE SEQUENCE [LARGE SCALE GENOMIC DNA]</scope>
    <source>
        <strain evidence="1 2">B4135</strain>
    </source>
</reference>